<accession>A0A0H2RQE9</accession>
<sequence length="288" mass="31624">MNGSISKGRESVWAVLDRLGLSRTASSLGIGTSKGKEKATEEIQDEDLKKVVEGDRETPGSEDVMLYAPLEPDDASVVEVARSEVIEVTDDEGTVMDGGASDSEGTKAQDSKVEVDKKGKGKATPDKPSKPVKEKVIWVPSTTKISLQATWWGYRIYLPPPVLRVLNSKSMEAAKRATLLTTALKWLLDHIPTAFLPPQVRPAATLLKRLVPLLGYIGAFIAWSWGAIRTFDRGYGVILSATWLLPVALIPGAWDESDFPKVEGQAMPMPMPGPQTQQTQMQHERRFW</sequence>
<protein>
    <submittedName>
        <fullName evidence="3">Uncharacterized protein</fullName>
    </submittedName>
</protein>
<evidence type="ECO:0000313" key="4">
    <source>
        <dbReference type="Proteomes" id="UP000053477"/>
    </source>
</evidence>
<feature type="compositionally biased region" description="Basic and acidic residues" evidence="1">
    <location>
        <begin position="34"/>
        <end position="59"/>
    </location>
</feature>
<dbReference type="EMBL" id="KQ086166">
    <property type="protein sequence ID" value="KLO07016.1"/>
    <property type="molecule type" value="Genomic_DNA"/>
</dbReference>
<name>A0A0H2RQE9_9AGAM</name>
<evidence type="ECO:0000256" key="1">
    <source>
        <dbReference type="SAM" id="MobiDB-lite"/>
    </source>
</evidence>
<feature type="compositionally biased region" description="Basic and acidic residues" evidence="1">
    <location>
        <begin position="104"/>
        <end position="132"/>
    </location>
</feature>
<dbReference type="STRING" id="27342.A0A0H2RQE9"/>
<dbReference type="OrthoDB" id="3247214at2759"/>
<feature type="transmembrane region" description="Helical" evidence="2">
    <location>
        <begin position="210"/>
        <end position="228"/>
    </location>
</feature>
<evidence type="ECO:0000256" key="2">
    <source>
        <dbReference type="SAM" id="Phobius"/>
    </source>
</evidence>
<feature type="transmembrane region" description="Helical" evidence="2">
    <location>
        <begin position="234"/>
        <end position="254"/>
    </location>
</feature>
<feature type="region of interest" description="Disordered" evidence="1">
    <location>
        <begin position="26"/>
        <end position="62"/>
    </location>
</feature>
<keyword evidence="2" id="KW-0472">Membrane</keyword>
<organism evidence="3 4">
    <name type="scientific">Schizopora paradoxa</name>
    <dbReference type="NCBI Taxonomy" id="27342"/>
    <lineage>
        <taxon>Eukaryota</taxon>
        <taxon>Fungi</taxon>
        <taxon>Dikarya</taxon>
        <taxon>Basidiomycota</taxon>
        <taxon>Agaricomycotina</taxon>
        <taxon>Agaricomycetes</taxon>
        <taxon>Hymenochaetales</taxon>
        <taxon>Schizoporaceae</taxon>
        <taxon>Schizopora</taxon>
    </lineage>
</organism>
<keyword evidence="2" id="KW-0812">Transmembrane</keyword>
<keyword evidence="4" id="KW-1185">Reference proteome</keyword>
<reference evidence="3 4" key="1">
    <citation type="submission" date="2015-04" db="EMBL/GenBank/DDBJ databases">
        <title>Complete genome sequence of Schizopora paradoxa KUC8140, a cosmopolitan wood degrader in East Asia.</title>
        <authorList>
            <consortium name="DOE Joint Genome Institute"/>
            <person name="Min B."/>
            <person name="Park H."/>
            <person name="Jang Y."/>
            <person name="Kim J.-J."/>
            <person name="Kim K.H."/>
            <person name="Pangilinan J."/>
            <person name="Lipzen A."/>
            <person name="Riley R."/>
            <person name="Grigoriev I.V."/>
            <person name="Spatafora J.W."/>
            <person name="Choi I.-G."/>
        </authorList>
    </citation>
    <scope>NUCLEOTIDE SEQUENCE [LARGE SCALE GENOMIC DNA]</scope>
    <source>
        <strain evidence="3 4">KUC8140</strain>
    </source>
</reference>
<dbReference type="Proteomes" id="UP000053477">
    <property type="component" value="Unassembled WGS sequence"/>
</dbReference>
<dbReference type="InParanoid" id="A0A0H2RQE9"/>
<dbReference type="AlphaFoldDB" id="A0A0H2RQE9"/>
<feature type="region of interest" description="Disordered" evidence="1">
    <location>
        <begin position="89"/>
        <end position="132"/>
    </location>
</feature>
<gene>
    <name evidence="3" type="ORF">SCHPADRAFT_837255</name>
</gene>
<keyword evidence="2" id="KW-1133">Transmembrane helix</keyword>
<evidence type="ECO:0000313" key="3">
    <source>
        <dbReference type="EMBL" id="KLO07016.1"/>
    </source>
</evidence>
<proteinExistence type="predicted"/>